<evidence type="ECO:0000256" key="1">
    <source>
        <dbReference type="ARBA" id="ARBA00022468"/>
    </source>
</evidence>
<dbReference type="InterPro" id="IPR001611">
    <property type="entry name" value="Leu-rich_rpt"/>
</dbReference>
<evidence type="ECO:0000256" key="2">
    <source>
        <dbReference type="ARBA" id="ARBA00022614"/>
    </source>
</evidence>
<dbReference type="Pfam" id="PF13516">
    <property type="entry name" value="LRR_6"/>
    <property type="match status" value="2"/>
</dbReference>
<keyword evidence="2" id="KW-0433">Leucine-rich repeat</keyword>
<dbReference type="Proteomes" id="UP001302602">
    <property type="component" value="Unassembled WGS sequence"/>
</dbReference>
<comment type="caution">
    <text evidence="5">The sequence shown here is derived from an EMBL/GenBank/DDBJ whole genome shotgun (WGS) entry which is preliminary data.</text>
</comment>
<dbReference type="CDD" id="cd00116">
    <property type="entry name" value="LRR_RI"/>
    <property type="match status" value="1"/>
</dbReference>
<dbReference type="SUPFAM" id="SSF52047">
    <property type="entry name" value="RNI-like"/>
    <property type="match status" value="1"/>
</dbReference>
<keyword evidence="1" id="KW-0343">GTPase activation</keyword>
<feature type="compositionally biased region" description="Basic and acidic residues" evidence="4">
    <location>
        <begin position="385"/>
        <end position="394"/>
    </location>
</feature>
<dbReference type="EMBL" id="MU853223">
    <property type="protein sequence ID" value="KAK4128684.1"/>
    <property type="molecule type" value="Genomic_DNA"/>
</dbReference>
<dbReference type="SMART" id="SM00368">
    <property type="entry name" value="LRR_RI"/>
    <property type="match status" value="8"/>
</dbReference>
<keyword evidence="6" id="KW-1185">Reference proteome</keyword>
<dbReference type="PANTHER" id="PTHR24113:SF12">
    <property type="entry name" value="RAN GTPASE-ACTIVATING PROTEIN 1"/>
    <property type="match status" value="1"/>
</dbReference>
<dbReference type="GO" id="GO:0031267">
    <property type="term" value="F:small GTPase binding"/>
    <property type="evidence" value="ECO:0007669"/>
    <property type="project" value="TreeGrafter"/>
</dbReference>
<feature type="region of interest" description="Disordered" evidence="4">
    <location>
        <begin position="347"/>
        <end position="421"/>
    </location>
</feature>
<organism evidence="5 6">
    <name type="scientific">Parathielavia appendiculata</name>
    <dbReference type="NCBI Taxonomy" id="2587402"/>
    <lineage>
        <taxon>Eukaryota</taxon>
        <taxon>Fungi</taxon>
        <taxon>Dikarya</taxon>
        <taxon>Ascomycota</taxon>
        <taxon>Pezizomycotina</taxon>
        <taxon>Sordariomycetes</taxon>
        <taxon>Sordariomycetidae</taxon>
        <taxon>Sordariales</taxon>
        <taxon>Chaetomiaceae</taxon>
        <taxon>Parathielavia</taxon>
    </lineage>
</organism>
<dbReference type="AlphaFoldDB" id="A0AAN6U9L6"/>
<dbReference type="RefSeq" id="XP_062652455.1">
    <property type="nucleotide sequence ID" value="XM_062788199.1"/>
</dbReference>
<dbReference type="GO" id="GO:0005634">
    <property type="term" value="C:nucleus"/>
    <property type="evidence" value="ECO:0007669"/>
    <property type="project" value="TreeGrafter"/>
</dbReference>
<feature type="compositionally biased region" description="Basic and acidic residues" evidence="4">
    <location>
        <begin position="401"/>
        <end position="421"/>
    </location>
</feature>
<gene>
    <name evidence="5" type="ORF">N657DRAFT_563261</name>
</gene>
<protein>
    <submittedName>
        <fullName evidence="5">RNI-like protein</fullName>
    </submittedName>
</protein>
<name>A0AAN6U9L6_9PEZI</name>
<dbReference type="Gene3D" id="3.80.10.10">
    <property type="entry name" value="Ribonuclease Inhibitor"/>
    <property type="match status" value="1"/>
</dbReference>
<dbReference type="PANTHER" id="PTHR24113">
    <property type="entry name" value="RAN GTPASE-ACTIVATING PROTEIN 1"/>
    <property type="match status" value="1"/>
</dbReference>
<accession>A0AAN6U9L6</accession>
<feature type="compositionally biased region" description="Acidic residues" evidence="4">
    <location>
        <begin position="348"/>
        <end position="384"/>
    </location>
</feature>
<dbReference type="InterPro" id="IPR027038">
    <property type="entry name" value="RanGap"/>
</dbReference>
<sequence length="421" mass="46040">MAPSTKIFSLEGRGLKLDTAEDLEAHIADLRAMDDLEEVHMLGNTLGVGACKLLGEVLATKKTLRVANLADIFTGRLLSEIPEALSSLLTSILNLPNLNTINLNDNAFGLNTQAPLVAFLAAHVPLQHLYLNNNGLGPHAGILIADALSELHAKKEEARKQGQKVPDLETVICGRNRLENGSMTAWAKAFKLHNRVKEVKMVQNGIRQEGISHLLSEGLRHASRLEVLDLQDNTFTLLGAKALAQVAPGWAELVELGVGDSLLGAKGGVLLAKSLGKGQNKKLKILRLQYNEITAPGVKALAEAVEEALPVLQKLELNGNKFTEEDEYIIALQDLFEKRKEEQAGDVVVEDDWGLDSLSDLEEESEAEEEEEGEEEEEEEDVEERAEKLIKEAEEAQEEPAAQRKDKEVDDLAEKLGKATI</sequence>
<dbReference type="InterPro" id="IPR032675">
    <property type="entry name" value="LRR_dom_sf"/>
</dbReference>
<dbReference type="GeneID" id="87824969"/>
<dbReference type="GO" id="GO:0005096">
    <property type="term" value="F:GTPase activator activity"/>
    <property type="evidence" value="ECO:0007669"/>
    <property type="project" value="UniProtKB-KW"/>
</dbReference>
<keyword evidence="3" id="KW-0677">Repeat</keyword>
<dbReference type="GO" id="GO:0006913">
    <property type="term" value="P:nucleocytoplasmic transport"/>
    <property type="evidence" value="ECO:0007669"/>
    <property type="project" value="TreeGrafter"/>
</dbReference>
<evidence type="ECO:0000313" key="6">
    <source>
        <dbReference type="Proteomes" id="UP001302602"/>
    </source>
</evidence>
<proteinExistence type="predicted"/>
<evidence type="ECO:0000313" key="5">
    <source>
        <dbReference type="EMBL" id="KAK4128684.1"/>
    </source>
</evidence>
<dbReference type="GO" id="GO:0005829">
    <property type="term" value="C:cytosol"/>
    <property type="evidence" value="ECO:0007669"/>
    <property type="project" value="TreeGrafter"/>
</dbReference>
<dbReference type="GO" id="GO:0048471">
    <property type="term" value="C:perinuclear region of cytoplasm"/>
    <property type="evidence" value="ECO:0007669"/>
    <property type="project" value="TreeGrafter"/>
</dbReference>
<reference evidence="5" key="2">
    <citation type="submission" date="2023-05" db="EMBL/GenBank/DDBJ databases">
        <authorList>
            <consortium name="Lawrence Berkeley National Laboratory"/>
            <person name="Steindorff A."/>
            <person name="Hensen N."/>
            <person name="Bonometti L."/>
            <person name="Westerberg I."/>
            <person name="Brannstrom I.O."/>
            <person name="Guillou S."/>
            <person name="Cros-Aarteil S."/>
            <person name="Calhoun S."/>
            <person name="Haridas S."/>
            <person name="Kuo A."/>
            <person name="Mondo S."/>
            <person name="Pangilinan J."/>
            <person name="Riley R."/>
            <person name="Labutti K."/>
            <person name="Andreopoulos B."/>
            <person name="Lipzen A."/>
            <person name="Chen C."/>
            <person name="Yanf M."/>
            <person name="Daum C."/>
            <person name="Ng V."/>
            <person name="Clum A."/>
            <person name="Ohm R."/>
            <person name="Martin F."/>
            <person name="Silar P."/>
            <person name="Natvig D."/>
            <person name="Lalanne C."/>
            <person name="Gautier V."/>
            <person name="Ament-Velasquez S.L."/>
            <person name="Kruys A."/>
            <person name="Hutchinson M.I."/>
            <person name="Powell A.J."/>
            <person name="Barry K."/>
            <person name="Miller A.N."/>
            <person name="Grigoriev I.V."/>
            <person name="Debuchy R."/>
            <person name="Gladieux P."/>
            <person name="Thoren M.H."/>
            <person name="Johannesson H."/>
        </authorList>
    </citation>
    <scope>NUCLEOTIDE SEQUENCE</scope>
    <source>
        <strain evidence="5">CBS 731.68</strain>
    </source>
</reference>
<evidence type="ECO:0000256" key="3">
    <source>
        <dbReference type="ARBA" id="ARBA00022737"/>
    </source>
</evidence>
<evidence type="ECO:0000256" key="4">
    <source>
        <dbReference type="SAM" id="MobiDB-lite"/>
    </source>
</evidence>
<reference evidence="5" key="1">
    <citation type="journal article" date="2023" name="Mol. Phylogenet. Evol.">
        <title>Genome-scale phylogeny and comparative genomics of the fungal order Sordariales.</title>
        <authorList>
            <person name="Hensen N."/>
            <person name="Bonometti L."/>
            <person name="Westerberg I."/>
            <person name="Brannstrom I.O."/>
            <person name="Guillou S."/>
            <person name="Cros-Aarteil S."/>
            <person name="Calhoun S."/>
            <person name="Haridas S."/>
            <person name="Kuo A."/>
            <person name="Mondo S."/>
            <person name="Pangilinan J."/>
            <person name="Riley R."/>
            <person name="LaButti K."/>
            <person name="Andreopoulos B."/>
            <person name="Lipzen A."/>
            <person name="Chen C."/>
            <person name="Yan M."/>
            <person name="Daum C."/>
            <person name="Ng V."/>
            <person name="Clum A."/>
            <person name="Steindorff A."/>
            <person name="Ohm R.A."/>
            <person name="Martin F."/>
            <person name="Silar P."/>
            <person name="Natvig D.O."/>
            <person name="Lalanne C."/>
            <person name="Gautier V."/>
            <person name="Ament-Velasquez S.L."/>
            <person name="Kruys A."/>
            <person name="Hutchinson M.I."/>
            <person name="Powell A.J."/>
            <person name="Barry K."/>
            <person name="Miller A.N."/>
            <person name="Grigoriev I.V."/>
            <person name="Debuchy R."/>
            <person name="Gladieux P."/>
            <person name="Hiltunen Thoren M."/>
            <person name="Johannesson H."/>
        </authorList>
    </citation>
    <scope>NUCLEOTIDE SEQUENCE</scope>
    <source>
        <strain evidence="5">CBS 731.68</strain>
    </source>
</reference>